<organism evidence="1 2">
    <name type="scientific">Actinomyces johnsonii</name>
    <dbReference type="NCBI Taxonomy" id="544581"/>
    <lineage>
        <taxon>Bacteria</taxon>
        <taxon>Bacillati</taxon>
        <taxon>Actinomycetota</taxon>
        <taxon>Actinomycetes</taxon>
        <taxon>Actinomycetales</taxon>
        <taxon>Actinomycetaceae</taxon>
        <taxon>Actinomyces</taxon>
    </lineage>
</organism>
<name>A0A507ZZ49_9ACTO</name>
<proteinExistence type="predicted"/>
<sequence>MRITIRVELDHQDGIEATLIAPAHPIDASSCSDVVDTKACEVAQAFTFLGFLTDAFRGYVRGGDSMGQWLRDNGIRLGFSSLKPASTSQEQQEVSL</sequence>
<dbReference type="EMBL" id="VICB01000022">
    <property type="protein sequence ID" value="TQD41793.1"/>
    <property type="molecule type" value="Genomic_DNA"/>
</dbReference>
<comment type="caution">
    <text evidence="1">The sequence shown here is derived from an EMBL/GenBank/DDBJ whole genome shotgun (WGS) entry which is preliminary data.</text>
</comment>
<evidence type="ECO:0000313" key="1">
    <source>
        <dbReference type="EMBL" id="TQD41793.1"/>
    </source>
</evidence>
<accession>A0A507ZZ49</accession>
<dbReference type="AlphaFoldDB" id="A0A507ZZ49"/>
<gene>
    <name evidence="1" type="ORF">FK256_12420</name>
</gene>
<reference evidence="1 2" key="1">
    <citation type="submission" date="2019-06" db="EMBL/GenBank/DDBJ databases">
        <title>Draft genome sequence of Actinomyces johnsonii CCUG 34287T.</title>
        <authorList>
            <person name="Salva-Serra F."/>
            <person name="Cardew S."/>
            <person name="Moore E."/>
        </authorList>
    </citation>
    <scope>NUCLEOTIDE SEQUENCE [LARGE SCALE GENOMIC DNA]</scope>
    <source>
        <strain evidence="1 2">CCUG 34287</strain>
    </source>
</reference>
<dbReference type="Proteomes" id="UP000319010">
    <property type="component" value="Unassembled WGS sequence"/>
</dbReference>
<dbReference type="RefSeq" id="WP_021606558.1">
    <property type="nucleotide sequence ID" value="NZ_JASPFB010000014.1"/>
</dbReference>
<evidence type="ECO:0000313" key="2">
    <source>
        <dbReference type="Proteomes" id="UP000319010"/>
    </source>
</evidence>
<protein>
    <submittedName>
        <fullName evidence="1">Uncharacterized protein</fullName>
    </submittedName>
</protein>